<dbReference type="Proteomes" id="UP000036951">
    <property type="component" value="Unassembled WGS sequence"/>
</dbReference>
<dbReference type="GO" id="GO:0010181">
    <property type="term" value="F:FMN binding"/>
    <property type="evidence" value="ECO:0007669"/>
    <property type="project" value="InterPro"/>
</dbReference>
<keyword evidence="4" id="KW-1185">Reference proteome</keyword>
<comment type="caution">
    <text evidence="3">The sequence shown here is derived from an EMBL/GenBank/DDBJ whole genome shotgun (WGS) entry which is preliminary data.</text>
</comment>
<sequence length="205" mass="22459">MRAILTVVCTMLMSVLTLASCAQSNHKKENNMSEKKILVAFFSRADENYNVGYIKKGNTQIVAEMIAAETGGTLFHIEPVTPYPAGYEECIEVAKKELNANARPEIKGDVSVEDYDVVFLGYPNWWGDVPMAVYTFIEKHDWHGKIVVPFCTHEGSGLGATESRLKRACVGATFMKGLAVQGITAQNSRSQAGQDVAGWLGGMNF</sequence>
<organism evidence="3 4">
    <name type="scientific">Xylanibacter rarus</name>
    <dbReference type="NCBI Taxonomy" id="1676614"/>
    <lineage>
        <taxon>Bacteria</taxon>
        <taxon>Pseudomonadati</taxon>
        <taxon>Bacteroidota</taxon>
        <taxon>Bacteroidia</taxon>
        <taxon>Bacteroidales</taxon>
        <taxon>Prevotellaceae</taxon>
        <taxon>Xylanibacter</taxon>
    </lineage>
</organism>
<dbReference type="SUPFAM" id="SSF52218">
    <property type="entry name" value="Flavoproteins"/>
    <property type="match status" value="1"/>
</dbReference>
<accession>A0A8E1QZV4</accession>
<name>A0A8E1QZV4_9BACT</name>
<dbReference type="PANTHER" id="PTHR39201">
    <property type="entry name" value="EXPORTED PROTEIN-RELATED"/>
    <property type="match status" value="1"/>
</dbReference>
<dbReference type="InterPro" id="IPR008254">
    <property type="entry name" value="Flavodoxin/NO_synth"/>
</dbReference>
<keyword evidence="1" id="KW-0732">Signal</keyword>
<dbReference type="EMBL" id="LFQU01000006">
    <property type="protein sequence ID" value="KOO68999.1"/>
    <property type="molecule type" value="Genomic_DNA"/>
</dbReference>
<reference evidence="3 4" key="1">
    <citation type="submission" date="2015-06" db="EMBL/GenBank/DDBJ databases">
        <title>Prevotella sp. 109, sp. nov., a novel member of the family Prevotellaceae isolated from human faeces.</title>
        <authorList>
            <person name="Shkoporov A.N."/>
            <person name="Chaplin A.V."/>
            <person name="Kafarskaia L.I."/>
            <person name="Efimov B.A."/>
        </authorList>
    </citation>
    <scope>NUCLEOTIDE SEQUENCE [LARGE SCALE GENOMIC DNA]</scope>
    <source>
        <strain evidence="3 4">109</strain>
    </source>
</reference>
<dbReference type="Pfam" id="PF12682">
    <property type="entry name" value="Flavodoxin_4"/>
    <property type="match status" value="1"/>
</dbReference>
<dbReference type="Gene3D" id="3.40.50.360">
    <property type="match status" value="1"/>
</dbReference>
<dbReference type="AlphaFoldDB" id="A0A8E1QZV4"/>
<dbReference type="InterPro" id="IPR029039">
    <property type="entry name" value="Flavoprotein-like_sf"/>
</dbReference>
<feature type="chain" id="PRO_5034583549" evidence="1">
    <location>
        <begin position="20"/>
        <end position="205"/>
    </location>
</feature>
<proteinExistence type="predicted"/>
<protein>
    <submittedName>
        <fullName evidence="3">Flavodoxin</fullName>
    </submittedName>
</protein>
<dbReference type="OrthoDB" id="9806505at2"/>
<dbReference type="PANTHER" id="PTHR39201:SF1">
    <property type="entry name" value="FLAVODOXIN-LIKE DOMAIN-CONTAINING PROTEIN"/>
    <property type="match status" value="1"/>
</dbReference>
<gene>
    <name evidence="3" type="ORF">ACU52_04855</name>
</gene>
<feature type="signal peptide" evidence="1">
    <location>
        <begin position="1"/>
        <end position="19"/>
    </location>
</feature>
<dbReference type="PROSITE" id="PS51257">
    <property type="entry name" value="PROKAR_LIPOPROTEIN"/>
    <property type="match status" value="1"/>
</dbReference>
<evidence type="ECO:0000259" key="2">
    <source>
        <dbReference type="Pfam" id="PF12682"/>
    </source>
</evidence>
<evidence type="ECO:0000256" key="1">
    <source>
        <dbReference type="SAM" id="SignalP"/>
    </source>
</evidence>
<evidence type="ECO:0000313" key="3">
    <source>
        <dbReference type="EMBL" id="KOO68999.1"/>
    </source>
</evidence>
<evidence type="ECO:0000313" key="4">
    <source>
        <dbReference type="Proteomes" id="UP000036951"/>
    </source>
</evidence>
<feature type="domain" description="Flavodoxin-like" evidence="2">
    <location>
        <begin position="55"/>
        <end position="186"/>
    </location>
</feature>